<dbReference type="Gene3D" id="1.20.120.550">
    <property type="entry name" value="Membrane associated eicosanoid/glutathione metabolism-like domain"/>
    <property type="match status" value="1"/>
</dbReference>
<comment type="subcellular location">
    <subcellularLocation>
        <location evidence="1">Membrane</location>
    </subcellularLocation>
</comment>
<gene>
    <name evidence="6" type="ORF">PHLGIDRAFT_426711</name>
</gene>
<dbReference type="Proteomes" id="UP000053257">
    <property type="component" value="Unassembled WGS sequence"/>
</dbReference>
<accession>A0A0C3NPX9</accession>
<dbReference type="EMBL" id="KN840501">
    <property type="protein sequence ID" value="KIP07214.1"/>
    <property type="molecule type" value="Genomic_DNA"/>
</dbReference>
<organism evidence="6 7">
    <name type="scientific">Phlebiopsis gigantea (strain 11061_1 CR5-6)</name>
    <name type="common">White-rot fungus</name>
    <name type="synonym">Peniophora gigantea</name>
    <dbReference type="NCBI Taxonomy" id="745531"/>
    <lineage>
        <taxon>Eukaryota</taxon>
        <taxon>Fungi</taxon>
        <taxon>Dikarya</taxon>
        <taxon>Basidiomycota</taxon>
        <taxon>Agaricomycotina</taxon>
        <taxon>Agaricomycetes</taxon>
        <taxon>Polyporales</taxon>
        <taxon>Phanerochaetaceae</taxon>
        <taxon>Phlebiopsis</taxon>
    </lineage>
</organism>
<proteinExistence type="predicted"/>
<dbReference type="SUPFAM" id="SSF161084">
    <property type="entry name" value="MAPEG domain-like"/>
    <property type="match status" value="1"/>
</dbReference>
<dbReference type="InterPro" id="IPR023352">
    <property type="entry name" value="MAPEG-like_dom_sf"/>
</dbReference>
<name>A0A0C3NPX9_PHLG1</name>
<keyword evidence="2 5" id="KW-0812">Transmembrane</keyword>
<dbReference type="InterPro" id="IPR001129">
    <property type="entry name" value="Membr-assoc_MAPEG"/>
</dbReference>
<dbReference type="PANTHER" id="PTHR35371:SF1">
    <property type="entry name" value="BLR7753 PROTEIN"/>
    <property type="match status" value="1"/>
</dbReference>
<evidence type="ECO:0000256" key="5">
    <source>
        <dbReference type="SAM" id="Phobius"/>
    </source>
</evidence>
<evidence type="ECO:0000256" key="3">
    <source>
        <dbReference type="ARBA" id="ARBA00022989"/>
    </source>
</evidence>
<dbReference type="AlphaFoldDB" id="A0A0C3NPX9"/>
<dbReference type="GO" id="GO:0016020">
    <property type="term" value="C:membrane"/>
    <property type="evidence" value="ECO:0007669"/>
    <property type="project" value="UniProtKB-SubCell"/>
</dbReference>
<dbReference type="OrthoDB" id="2794195at2759"/>
<evidence type="ECO:0000256" key="4">
    <source>
        <dbReference type="ARBA" id="ARBA00023136"/>
    </source>
</evidence>
<reference evidence="6 7" key="1">
    <citation type="journal article" date="2014" name="PLoS Genet.">
        <title>Analysis of the Phlebiopsis gigantea genome, transcriptome and secretome provides insight into its pioneer colonization strategies of wood.</title>
        <authorList>
            <person name="Hori C."/>
            <person name="Ishida T."/>
            <person name="Igarashi K."/>
            <person name="Samejima M."/>
            <person name="Suzuki H."/>
            <person name="Master E."/>
            <person name="Ferreira P."/>
            <person name="Ruiz-Duenas F.J."/>
            <person name="Held B."/>
            <person name="Canessa P."/>
            <person name="Larrondo L.F."/>
            <person name="Schmoll M."/>
            <person name="Druzhinina I.S."/>
            <person name="Kubicek C.P."/>
            <person name="Gaskell J.A."/>
            <person name="Kersten P."/>
            <person name="St John F."/>
            <person name="Glasner J."/>
            <person name="Sabat G."/>
            <person name="Splinter BonDurant S."/>
            <person name="Syed K."/>
            <person name="Yadav J."/>
            <person name="Mgbeahuruike A.C."/>
            <person name="Kovalchuk A."/>
            <person name="Asiegbu F.O."/>
            <person name="Lackner G."/>
            <person name="Hoffmeister D."/>
            <person name="Rencoret J."/>
            <person name="Gutierrez A."/>
            <person name="Sun H."/>
            <person name="Lindquist E."/>
            <person name="Barry K."/>
            <person name="Riley R."/>
            <person name="Grigoriev I.V."/>
            <person name="Henrissat B."/>
            <person name="Kues U."/>
            <person name="Berka R.M."/>
            <person name="Martinez A.T."/>
            <person name="Covert S.F."/>
            <person name="Blanchette R.A."/>
            <person name="Cullen D."/>
        </authorList>
    </citation>
    <scope>NUCLEOTIDE SEQUENCE [LARGE SCALE GENOMIC DNA]</scope>
    <source>
        <strain evidence="6 7">11061_1 CR5-6</strain>
    </source>
</reference>
<evidence type="ECO:0000256" key="2">
    <source>
        <dbReference type="ARBA" id="ARBA00022692"/>
    </source>
</evidence>
<evidence type="ECO:0000256" key="1">
    <source>
        <dbReference type="ARBA" id="ARBA00004370"/>
    </source>
</evidence>
<keyword evidence="4 5" id="KW-0472">Membrane</keyword>
<keyword evidence="7" id="KW-1185">Reference proteome</keyword>
<keyword evidence="3 5" id="KW-1133">Transmembrane helix</keyword>
<dbReference type="PANTHER" id="PTHR35371">
    <property type="entry name" value="INNER MEMBRANE PROTEIN"/>
    <property type="match status" value="1"/>
</dbReference>
<protein>
    <submittedName>
        <fullName evidence="6">Uncharacterized protein</fullName>
    </submittedName>
</protein>
<feature type="transmembrane region" description="Helical" evidence="5">
    <location>
        <begin position="131"/>
        <end position="149"/>
    </location>
</feature>
<feature type="transmembrane region" description="Helical" evidence="5">
    <location>
        <begin position="6"/>
        <end position="27"/>
    </location>
</feature>
<dbReference type="Pfam" id="PF01124">
    <property type="entry name" value="MAPEG"/>
    <property type="match status" value="1"/>
</dbReference>
<evidence type="ECO:0000313" key="6">
    <source>
        <dbReference type="EMBL" id="KIP07214.1"/>
    </source>
</evidence>
<dbReference type="HOGENOM" id="CLU_110778_0_1_1"/>
<sequence length="155" mass="16923">MSNLYTPGLALYSIPLVWATAFVPAVIRVKTLKAANAIGYTNVTPRSNVARLQETQKVGQEFKDRLARLGGAHENGMENLPIWIGAVLAGYYAGVPHETLNKFAVGYVGLRVLYDIIYINQKTETQGNMRTVVFFAALSLPLTLLIKSGNKLALA</sequence>
<evidence type="ECO:0000313" key="7">
    <source>
        <dbReference type="Proteomes" id="UP000053257"/>
    </source>
</evidence>